<dbReference type="EMBL" id="JARGDH010000002">
    <property type="protein sequence ID" value="KAL0277221.1"/>
    <property type="molecule type" value="Genomic_DNA"/>
</dbReference>
<organism evidence="3">
    <name type="scientific">Menopon gallinae</name>
    <name type="common">poultry shaft louse</name>
    <dbReference type="NCBI Taxonomy" id="328185"/>
    <lineage>
        <taxon>Eukaryota</taxon>
        <taxon>Metazoa</taxon>
        <taxon>Ecdysozoa</taxon>
        <taxon>Arthropoda</taxon>
        <taxon>Hexapoda</taxon>
        <taxon>Insecta</taxon>
        <taxon>Pterygota</taxon>
        <taxon>Neoptera</taxon>
        <taxon>Paraneoptera</taxon>
        <taxon>Psocodea</taxon>
        <taxon>Troctomorpha</taxon>
        <taxon>Phthiraptera</taxon>
        <taxon>Amblycera</taxon>
        <taxon>Menoponidae</taxon>
        <taxon>Menopon</taxon>
    </lineage>
</organism>
<feature type="domain" description="Peptidase M12B propeptide" evidence="2">
    <location>
        <begin position="31"/>
        <end position="101"/>
    </location>
</feature>
<dbReference type="InterPro" id="IPR002870">
    <property type="entry name" value="Peptidase_M12B_N"/>
</dbReference>
<evidence type="ECO:0000256" key="1">
    <source>
        <dbReference type="ARBA" id="ARBA00023157"/>
    </source>
</evidence>
<protein>
    <recommendedName>
        <fullName evidence="2">Peptidase M12B propeptide domain-containing protein</fullName>
    </recommendedName>
</protein>
<reference evidence="3" key="1">
    <citation type="journal article" date="2024" name="Gigascience">
        <title>Chromosome-level genome of the poultry shaft louse Menopon gallinae provides insight into the host-switching and adaptive evolution of parasitic lice.</title>
        <authorList>
            <person name="Xu Y."/>
            <person name="Ma L."/>
            <person name="Liu S."/>
            <person name="Liang Y."/>
            <person name="Liu Q."/>
            <person name="He Z."/>
            <person name="Tian L."/>
            <person name="Duan Y."/>
            <person name="Cai W."/>
            <person name="Li H."/>
            <person name="Song F."/>
        </authorList>
    </citation>
    <scope>NUCLEOTIDE SEQUENCE</scope>
    <source>
        <strain evidence="3">Cailab_2023a</strain>
    </source>
</reference>
<evidence type="ECO:0000313" key="3">
    <source>
        <dbReference type="EMBL" id="KAL0277221.1"/>
    </source>
</evidence>
<dbReference type="Pfam" id="PF01562">
    <property type="entry name" value="Pep_M12B_propep"/>
    <property type="match status" value="1"/>
</dbReference>
<sequence length="136" mass="15296">MKISPLGLNEEDMLYASDHGEMEPVQLRHHSGHFRHRTANIWDPHPVYEFTAFQRNFHLVLEHDSGFASPDLKVTHIWHNSSTRRLPNIKSNGCFYKGYVRGDPASSVAVSLCHGMVSLSFSSATFEKGNASVPDC</sequence>
<name>A0AAW2I5Q6_9NEOP</name>
<comment type="caution">
    <text evidence="3">The sequence shown here is derived from an EMBL/GenBank/DDBJ whole genome shotgun (WGS) entry which is preliminary data.</text>
</comment>
<proteinExistence type="predicted"/>
<accession>A0AAW2I5Q6</accession>
<gene>
    <name evidence="3" type="ORF">PYX00_004579</name>
</gene>
<dbReference type="AlphaFoldDB" id="A0AAW2I5Q6"/>
<evidence type="ECO:0000259" key="2">
    <source>
        <dbReference type="Pfam" id="PF01562"/>
    </source>
</evidence>
<keyword evidence="1" id="KW-1015">Disulfide bond</keyword>